<dbReference type="SMART" id="SM00320">
    <property type="entry name" value="WD40"/>
    <property type="match status" value="6"/>
</dbReference>
<evidence type="ECO:0000256" key="9">
    <source>
        <dbReference type="PROSITE-ProRule" id="PRU00221"/>
    </source>
</evidence>
<dbReference type="GO" id="GO:0006334">
    <property type="term" value="P:nucleosome assembly"/>
    <property type="evidence" value="ECO:0007669"/>
    <property type="project" value="TreeGrafter"/>
</dbReference>
<evidence type="ECO:0000256" key="2">
    <source>
        <dbReference type="ARBA" id="ARBA00007306"/>
    </source>
</evidence>
<feature type="compositionally biased region" description="Basic and acidic residues" evidence="10">
    <location>
        <begin position="590"/>
        <end position="600"/>
    </location>
</feature>
<reference evidence="12" key="1">
    <citation type="submission" date="2020-10" db="EMBL/GenBank/DDBJ databases">
        <title>The Whole-Genome Sequence of Metschnikowia persimmonesis, a Novel Endophytic Yeast Species Isolated from Medicinal Plant Diospyros kaki Thumb.</title>
        <authorList>
            <person name="Rahmat E."/>
            <person name="Kang Y."/>
        </authorList>
    </citation>
    <scope>NUCLEOTIDE SEQUENCE</scope>
    <source>
        <strain evidence="12">KIOM G15050</strain>
    </source>
</reference>
<dbReference type="GO" id="GO:0005634">
    <property type="term" value="C:nucleus"/>
    <property type="evidence" value="ECO:0007669"/>
    <property type="project" value="UniProtKB-SubCell"/>
</dbReference>
<dbReference type="EMBL" id="JACBPP010000003">
    <property type="protein sequence ID" value="KAF8003249.1"/>
    <property type="molecule type" value="Genomic_DNA"/>
</dbReference>
<proteinExistence type="inferred from homology"/>
<dbReference type="PANTHER" id="PTHR15271:SF4">
    <property type="entry name" value="CHROMATIN ASSEMBLY FACTOR 1 SUBUNIT B"/>
    <property type="match status" value="1"/>
</dbReference>
<dbReference type="OrthoDB" id="71227at2759"/>
<dbReference type="InterPro" id="IPR045145">
    <property type="entry name" value="PTHR15271"/>
</dbReference>
<keyword evidence="13" id="KW-1185">Reference proteome</keyword>
<feature type="compositionally biased region" description="Basic and acidic residues" evidence="10">
    <location>
        <begin position="453"/>
        <end position="470"/>
    </location>
</feature>
<feature type="repeat" description="WD" evidence="9">
    <location>
        <begin position="65"/>
        <end position="98"/>
    </location>
</feature>
<dbReference type="GO" id="GO:0006281">
    <property type="term" value="P:DNA repair"/>
    <property type="evidence" value="ECO:0007669"/>
    <property type="project" value="UniProtKB-KW"/>
</dbReference>
<keyword evidence="6" id="KW-0156">Chromatin regulator</keyword>
<evidence type="ECO:0000256" key="8">
    <source>
        <dbReference type="ARBA" id="ARBA00023242"/>
    </source>
</evidence>
<comment type="caution">
    <text evidence="12">The sequence shown here is derived from an EMBL/GenBank/DDBJ whole genome shotgun (WGS) entry which is preliminary data.</text>
</comment>
<dbReference type="PANTHER" id="PTHR15271">
    <property type="entry name" value="CHROMATIN ASSEMBLY FACTOR 1 SUBUNIT B"/>
    <property type="match status" value="1"/>
</dbReference>
<dbReference type="AlphaFoldDB" id="A0A8H7GT63"/>
<gene>
    <name evidence="12" type="ORF">HF325_002494</name>
</gene>
<dbReference type="Pfam" id="PF24105">
    <property type="entry name" value="Beta-prop_CAF1B_HIR1"/>
    <property type="match status" value="2"/>
</dbReference>
<evidence type="ECO:0000259" key="11">
    <source>
        <dbReference type="Pfam" id="PF24105"/>
    </source>
</evidence>
<evidence type="ECO:0000256" key="5">
    <source>
        <dbReference type="ARBA" id="ARBA00022763"/>
    </source>
</evidence>
<feature type="repeat" description="WD" evidence="9">
    <location>
        <begin position="164"/>
        <end position="194"/>
    </location>
</feature>
<name>A0A8H7GT63_9ASCO</name>
<dbReference type="GO" id="GO:0033186">
    <property type="term" value="C:CAF-1 complex"/>
    <property type="evidence" value="ECO:0007669"/>
    <property type="project" value="TreeGrafter"/>
</dbReference>
<keyword evidence="7" id="KW-0234">DNA repair</keyword>
<evidence type="ECO:0000256" key="7">
    <source>
        <dbReference type="ARBA" id="ARBA00023204"/>
    </source>
</evidence>
<evidence type="ECO:0000256" key="3">
    <source>
        <dbReference type="ARBA" id="ARBA00022574"/>
    </source>
</evidence>
<comment type="similarity">
    <text evidence="2">Belongs to the WD repeat HIR1 family.</text>
</comment>
<evidence type="ECO:0000256" key="6">
    <source>
        <dbReference type="ARBA" id="ARBA00022853"/>
    </source>
</evidence>
<comment type="subcellular location">
    <subcellularLocation>
        <location evidence="1">Nucleus</location>
    </subcellularLocation>
</comment>
<dbReference type="InterPro" id="IPR036322">
    <property type="entry name" value="WD40_repeat_dom_sf"/>
</dbReference>
<dbReference type="PROSITE" id="PS50294">
    <property type="entry name" value="WD_REPEATS_REGION"/>
    <property type="match status" value="1"/>
</dbReference>
<feature type="region of interest" description="Disordered" evidence="10">
    <location>
        <begin position="453"/>
        <end position="478"/>
    </location>
</feature>
<dbReference type="GO" id="GO:0006335">
    <property type="term" value="P:DNA replication-dependent chromatin assembly"/>
    <property type="evidence" value="ECO:0007669"/>
    <property type="project" value="InterPro"/>
</dbReference>
<dbReference type="InterPro" id="IPR001680">
    <property type="entry name" value="WD40_rpt"/>
</dbReference>
<keyword evidence="5" id="KW-0227">DNA damage</keyword>
<dbReference type="Gene3D" id="2.130.10.10">
    <property type="entry name" value="YVTN repeat-like/Quinoprotein amine dehydrogenase"/>
    <property type="match status" value="2"/>
</dbReference>
<dbReference type="InterPro" id="IPR015943">
    <property type="entry name" value="WD40/YVTN_repeat-like_dom_sf"/>
</dbReference>
<dbReference type="Proteomes" id="UP000649328">
    <property type="component" value="Unassembled WGS sequence"/>
</dbReference>
<organism evidence="12 13">
    <name type="scientific">Metschnikowia pulcherrima</name>
    <dbReference type="NCBI Taxonomy" id="27326"/>
    <lineage>
        <taxon>Eukaryota</taxon>
        <taxon>Fungi</taxon>
        <taxon>Dikarya</taxon>
        <taxon>Ascomycota</taxon>
        <taxon>Saccharomycotina</taxon>
        <taxon>Pichiomycetes</taxon>
        <taxon>Metschnikowiaceae</taxon>
        <taxon>Metschnikowia</taxon>
    </lineage>
</organism>
<keyword evidence="4" id="KW-0677">Repeat</keyword>
<keyword evidence="8" id="KW-0539">Nucleus</keyword>
<dbReference type="InterPro" id="IPR055410">
    <property type="entry name" value="Beta-prop_CAF1B_HIR1"/>
</dbReference>
<sequence>MFSTTIAIHWHDDGQPIYSLDYQVSQGESRRLATAGGDNNVRIWKVTNIDPKEPLKPSVEYLSTLRKHSQAVNTVRFNSSGEFLASAGDDGNLIIWSLANNITQEFGVQDDDLKESWTVHQLHNTNLEIYDMCWSPCSKFIAIGSMDNTTKIFNVVTSQKVLELQNHTHYVQGIAWDPLNEYLATQSADRSVSIHHLLVPKSGETLCAQLCIRLTRADLALTKVSALRENSGTCLFKGASSEAEGEEASNDKNLQESTTHTETSRNLYAKERLPKRVSHLYHSENLQSFFRRLAFSPDGSLLIAPLGVFKYDSRKDSAPEGAVESNLTNTVYIYTRAGFSQPPICHLPGLMKPAIAVAFNPIQYELTDGSASSIFALPYKLVFAVATHDAVIVYDTERLQPLGMLTNLHYLSITDLCWNKDGKNLMISSAEGFCSLIVFESSVFGTAYNSARQTEEPPSHFQGEKHESVDNHLSGSQESGFNESEIEVGCSLDANHHNKRRFKKLSQHALPVAAYSGDGESSPSFALSCRQNNLVCDLSETPGAEISADTHESKPLAQYRAFVAKSTDSPETRSTGMTELQEMKTNCSDHIQDKAKPPESRKKRRVIPTLISEIN</sequence>
<evidence type="ECO:0000313" key="13">
    <source>
        <dbReference type="Proteomes" id="UP000649328"/>
    </source>
</evidence>
<protein>
    <recommendedName>
        <fullName evidence="11">CAF1B/HIR1 beta-propeller domain-containing protein</fullName>
    </recommendedName>
</protein>
<evidence type="ECO:0000256" key="10">
    <source>
        <dbReference type="SAM" id="MobiDB-lite"/>
    </source>
</evidence>
<evidence type="ECO:0000256" key="1">
    <source>
        <dbReference type="ARBA" id="ARBA00004123"/>
    </source>
</evidence>
<feature type="domain" description="CAF1B/HIR1 beta-propeller" evidence="11">
    <location>
        <begin position="267"/>
        <end position="441"/>
    </location>
</feature>
<dbReference type="PROSITE" id="PS50082">
    <property type="entry name" value="WD_REPEATS_2"/>
    <property type="match status" value="2"/>
</dbReference>
<evidence type="ECO:0000313" key="12">
    <source>
        <dbReference type="EMBL" id="KAF8003249.1"/>
    </source>
</evidence>
<keyword evidence="3 9" id="KW-0853">WD repeat</keyword>
<evidence type="ECO:0000256" key="4">
    <source>
        <dbReference type="ARBA" id="ARBA00022737"/>
    </source>
</evidence>
<accession>A0A8H7GT63</accession>
<feature type="region of interest" description="Disordered" evidence="10">
    <location>
        <begin position="583"/>
        <end position="615"/>
    </location>
</feature>
<feature type="region of interest" description="Disordered" evidence="10">
    <location>
        <begin position="238"/>
        <end position="264"/>
    </location>
</feature>
<feature type="compositionally biased region" description="Polar residues" evidence="10">
    <location>
        <begin position="255"/>
        <end position="264"/>
    </location>
</feature>
<feature type="domain" description="CAF1B/HIR1 beta-propeller" evidence="11">
    <location>
        <begin position="4"/>
        <end position="197"/>
    </location>
</feature>
<dbReference type="SUPFAM" id="SSF50978">
    <property type="entry name" value="WD40 repeat-like"/>
    <property type="match status" value="1"/>
</dbReference>